<evidence type="ECO:0000256" key="22">
    <source>
        <dbReference type="ARBA" id="ARBA00036201"/>
    </source>
</evidence>
<name>A0A835NNE3_9PASS</name>
<organism evidence="35">
    <name type="scientific">Lamprotornis superbus</name>
    <dbReference type="NCBI Taxonomy" id="245042"/>
    <lineage>
        <taxon>Eukaryota</taxon>
        <taxon>Metazoa</taxon>
        <taxon>Chordata</taxon>
        <taxon>Craniata</taxon>
        <taxon>Vertebrata</taxon>
        <taxon>Euteleostomi</taxon>
        <taxon>Archelosauria</taxon>
        <taxon>Archosauria</taxon>
        <taxon>Dinosauria</taxon>
        <taxon>Saurischia</taxon>
        <taxon>Theropoda</taxon>
        <taxon>Coelurosauria</taxon>
        <taxon>Aves</taxon>
        <taxon>Neognathae</taxon>
        <taxon>Neoaves</taxon>
        <taxon>Telluraves</taxon>
        <taxon>Australaves</taxon>
        <taxon>Passeriformes</taxon>
        <taxon>Sturnidae</taxon>
        <taxon>Lamprotornis</taxon>
    </lineage>
</organism>
<feature type="transmembrane region" description="Helical" evidence="33">
    <location>
        <begin position="481"/>
        <end position="505"/>
    </location>
</feature>
<dbReference type="GO" id="GO:0015293">
    <property type="term" value="F:symporter activity"/>
    <property type="evidence" value="ECO:0007669"/>
    <property type="project" value="UniProtKB-KW"/>
</dbReference>
<evidence type="ECO:0000256" key="7">
    <source>
        <dbReference type="ARBA" id="ARBA00022970"/>
    </source>
</evidence>
<evidence type="ECO:0000256" key="2">
    <source>
        <dbReference type="ARBA" id="ARBA00008066"/>
    </source>
</evidence>
<dbReference type="GO" id="GO:0015186">
    <property type="term" value="F:L-glutamine transmembrane transporter activity"/>
    <property type="evidence" value="ECO:0007669"/>
    <property type="project" value="TreeGrafter"/>
</dbReference>
<feature type="transmembrane region" description="Helical" evidence="33">
    <location>
        <begin position="1043"/>
        <end position="1065"/>
    </location>
</feature>
<evidence type="ECO:0000313" key="37">
    <source>
        <dbReference type="Proteomes" id="UP000618051"/>
    </source>
</evidence>
<dbReference type="PANTHER" id="PTHR22950:SF207">
    <property type="entry name" value="SODIUM-COUPLED NEUTRAL AMINO ACID SYMPORTER 2"/>
    <property type="match status" value="1"/>
</dbReference>
<feature type="transmembrane region" description="Helical" evidence="33">
    <location>
        <begin position="457"/>
        <end position="475"/>
    </location>
</feature>
<feature type="transmembrane region" description="Helical" evidence="33">
    <location>
        <begin position="866"/>
        <end position="887"/>
    </location>
</feature>
<evidence type="ECO:0000256" key="13">
    <source>
        <dbReference type="ARBA" id="ARBA00023180"/>
    </source>
</evidence>
<feature type="region of interest" description="Disordered" evidence="32">
    <location>
        <begin position="1"/>
        <end position="74"/>
    </location>
</feature>
<dbReference type="GO" id="GO:0006814">
    <property type="term" value="P:sodium ion transport"/>
    <property type="evidence" value="ECO:0007669"/>
    <property type="project" value="UniProtKB-KW"/>
</dbReference>
<dbReference type="OrthoDB" id="655540at2759"/>
<evidence type="ECO:0000256" key="16">
    <source>
        <dbReference type="ARBA" id="ARBA00035911"/>
    </source>
</evidence>
<keyword evidence="11 33" id="KW-0472">Membrane</keyword>
<evidence type="ECO:0000256" key="4">
    <source>
        <dbReference type="ARBA" id="ARBA00022475"/>
    </source>
</evidence>
<feature type="domain" description="Amino acid transporter transmembrane" evidence="34">
    <location>
        <begin position="661"/>
        <end position="1064"/>
    </location>
</feature>
<accession>A0A835NNE3</accession>
<evidence type="ECO:0000256" key="9">
    <source>
        <dbReference type="ARBA" id="ARBA00023053"/>
    </source>
</evidence>
<evidence type="ECO:0000313" key="35">
    <source>
        <dbReference type="EMBL" id="KAG0118827.1"/>
    </source>
</evidence>
<comment type="catalytic activity">
    <reaction evidence="19">
        <text>L-methionine(in) + Na(+)(in) = L-methionine(out) + Na(+)(out)</text>
        <dbReference type="Rhea" id="RHEA:68240"/>
        <dbReference type="ChEBI" id="CHEBI:29101"/>
        <dbReference type="ChEBI" id="CHEBI:57844"/>
    </reaction>
    <physiologicalReaction direction="right-to-left" evidence="19">
        <dbReference type="Rhea" id="RHEA:68242"/>
    </physiologicalReaction>
</comment>
<keyword evidence="12" id="KW-1015">Disulfide bond</keyword>
<keyword evidence="5 33" id="KW-0812">Transmembrane</keyword>
<comment type="similarity">
    <text evidence="2">Belongs to the amino acid/polyamine transporter 2 family.</text>
</comment>
<reference evidence="36 37" key="2">
    <citation type="journal article" date="2021" name="J. Hered.">
        <title>Feather Gene Expression Elucidates the Developmental Basis of Plumage Iridescence in African Starlings.</title>
        <authorList>
            <person name="Rubenstein D.R."/>
            <person name="Corvelo A."/>
            <person name="MacManes M.D."/>
            <person name="Maia R."/>
            <person name="Narzisi G."/>
            <person name="Rousaki A."/>
            <person name="Vandenabeele P."/>
            <person name="Shawkey M.D."/>
            <person name="Solomon J."/>
        </authorList>
    </citation>
    <scope>NUCLEOTIDE SEQUENCE [LARGE SCALE GENOMIC DNA]</scope>
    <source>
        <strain evidence="36">SS15</strain>
    </source>
</reference>
<keyword evidence="7" id="KW-0029">Amino-acid transport</keyword>
<comment type="catalytic activity">
    <reaction evidence="21">
        <text>L-phenylalanine(in) + Na(+)(in) = L-phenylalanine(out) + Na(+)(out)</text>
        <dbReference type="Rhea" id="RHEA:68244"/>
        <dbReference type="ChEBI" id="CHEBI:29101"/>
        <dbReference type="ChEBI" id="CHEBI:58095"/>
    </reaction>
    <physiologicalReaction direction="right-to-left" evidence="21">
        <dbReference type="Rhea" id="RHEA:68246"/>
    </physiologicalReaction>
</comment>
<evidence type="ECO:0000256" key="30">
    <source>
        <dbReference type="ARBA" id="ARBA00042516"/>
    </source>
</evidence>
<feature type="transmembrane region" description="Helical" evidence="33">
    <location>
        <begin position="941"/>
        <end position="963"/>
    </location>
</feature>
<evidence type="ECO:0000256" key="18">
    <source>
        <dbReference type="ARBA" id="ARBA00036092"/>
    </source>
</evidence>
<dbReference type="Pfam" id="PF01490">
    <property type="entry name" value="Aa_trans"/>
    <property type="match status" value="2"/>
</dbReference>
<feature type="transmembrane region" description="Helical" evidence="33">
    <location>
        <begin position="414"/>
        <end position="436"/>
    </location>
</feature>
<dbReference type="Proteomes" id="UP000618051">
    <property type="component" value="Unassembled WGS sequence"/>
</dbReference>
<evidence type="ECO:0000256" key="12">
    <source>
        <dbReference type="ARBA" id="ARBA00023157"/>
    </source>
</evidence>
<keyword evidence="6" id="KW-0769">Symport</keyword>
<feature type="transmembrane region" description="Helical" evidence="33">
    <location>
        <begin position="517"/>
        <end position="539"/>
    </location>
</feature>
<comment type="catalytic activity">
    <reaction evidence="22">
        <text>L-proline(in) + Na(+)(in) = L-proline(out) + Na(+)(out)</text>
        <dbReference type="Rhea" id="RHEA:28967"/>
        <dbReference type="ChEBI" id="CHEBI:29101"/>
        <dbReference type="ChEBI" id="CHEBI:60039"/>
    </reaction>
    <physiologicalReaction direction="right-to-left" evidence="22">
        <dbReference type="Rhea" id="RHEA:28969"/>
    </physiologicalReaction>
</comment>
<dbReference type="PANTHER" id="PTHR22950">
    <property type="entry name" value="AMINO ACID TRANSPORTER"/>
    <property type="match status" value="1"/>
</dbReference>
<feature type="transmembrane region" description="Helical" evidence="33">
    <location>
        <begin position="240"/>
        <end position="261"/>
    </location>
</feature>
<evidence type="ECO:0000256" key="23">
    <source>
        <dbReference type="ARBA" id="ARBA00036231"/>
    </source>
</evidence>
<comment type="subcellular location">
    <subcellularLocation>
        <location evidence="1">Cell membrane</location>
        <topology evidence="1">Multi-pass membrane protein</topology>
    </subcellularLocation>
</comment>
<keyword evidence="3" id="KW-0813">Transport</keyword>
<evidence type="ECO:0000256" key="26">
    <source>
        <dbReference type="ARBA" id="ARBA00039205"/>
    </source>
</evidence>
<evidence type="ECO:0000256" key="24">
    <source>
        <dbReference type="ARBA" id="ARBA00036564"/>
    </source>
</evidence>
<evidence type="ECO:0000256" key="31">
    <source>
        <dbReference type="ARBA" id="ARBA00042868"/>
    </source>
</evidence>
<comment type="catalytic activity">
    <reaction evidence="23">
        <text>L-histidine(in) + Na(+)(in) = L-histidine(out) + Na(+)(out)</text>
        <dbReference type="Rhea" id="RHEA:71583"/>
        <dbReference type="ChEBI" id="CHEBI:29101"/>
        <dbReference type="ChEBI" id="CHEBI:57595"/>
    </reaction>
    <physiologicalReaction direction="right-to-left" evidence="23">
        <dbReference type="Rhea" id="RHEA:71585"/>
    </physiologicalReaction>
</comment>
<evidence type="ECO:0000256" key="21">
    <source>
        <dbReference type="ARBA" id="ARBA00036194"/>
    </source>
</evidence>
<comment type="catalytic activity">
    <reaction evidence="20">
        <text>L-leucine(in) + Na(+)(in) = L-leucine(out) + Na(+)(out)</text>
        <dbReference type="Rhea" id="RHEA:29263"/>
        <dbReference type="ChEBI" id="CHEBI:29101"/>
        <dbReference type="ChEBI" id="CHEBI:57427"/>
    </reaction>
    <physiologicalReaction direction="right-to-left" evidence="20">
        <dbReference type="Rhea" id="RHEA:29265"/>
    </physiologicalReaction>
</comment>
<reference evidence="36" key="3">
    <citation type="submission" date="2022-01" db="EMBL/GenBank/DDBJ databases">
        <authorList>
            <person name="Rubenstein D.R."/>
        </authorList>
    </citation>
    <scope>NUCLEOTIDE SEQUENCE</scope>
    <source>
        <strain evidence="36">SS15</strain>
        <tissue evidence="36">Liver</tissue>
    </source>
</reference>
<feature type="transmembrane region" description="Helical" evidence="33">
    <location>
        <begin position="984"/>
        <end position="1001"/>
    </location>
</feature>
<evidence type="ECO:0000256" key="27">
    <source>
        <dbReference type="ARBA" id="ARBA00041835"/>
    </source>
</evidence>
<evidence type="ECO:0000256" key="25">
    <source>
        <dbReference type="ARBA" id="ARBA00036787"/>
    </source>
</evidence>
<evidence type="ECO:0000256" key="3">
    <source>
        <dbReference type="ARBA" id="ARBA00022448"/>
    </source>
</evidence>
<comment type="catalytic activity">
    <reaction evidence="15">
        <text>L-threonine(in) + Na(+)(in) = L-threonine(out) + Na(+)(out)</text>
        <dbReference type="Rhea" id="RHEA:69999"/>
        <dbReference type="ChEBI" id="CHEBI:29101"/>
        <dbReference type="ChEBI" id="CHEBI:57926"/>
    </reaction>
    <physiologicalReaction direction="right-to-left" evidence="15">
        <dbReference type="Rhea" id="RHEA:70001"/>
    </physiologicalReaction>
</comment>
<feature type="transmembrane region" description="Helical" evidence="33">
    <location>
        <begin position="151"/>
        <end position="173"/>
    </location>
</feature>
<comment type="catalytic activity">
    <reaction evidence="16">
        <text>L-alanine(in) + Na(+)(in) = L-alanine(out) + Na(+)(out)</text>
        <dbReference type="Rhea" id="RHEA:29283"/>
        <dbReference type="ChEBI" id="CHEBI:29101"/>
        <dbReference type="ChEBI" id="CHEBI:57972"/>
    </reaction>
    <physiologicalReaction direction="right-to-left" evidence="16">
        <dbReference type="Rhea" id="RHEA:29285"/>
    </physiologicalReaction>
</comment>
<keyword evidence="10" id="KW-0406">Ion transport</keyword>
<gene>
    <name evidence="36" type="ORF">IHE44_0012434</name>
    <name evidence="35" type="ORF">IHE44_015195</name>
</gene>
<feature type="compositionally biased region" description="Basic and acidic residues" evidence="32">
    <location>
        <begin position="17"/>
        <end position="43"/>
    </location>
</feature>
<keyword evidence="13" id="KW-0325">Glycoprotein</keyword>
<evidence type="ECO:0000256" key="29">
    <source>
        <dbReference type="ARBA" id="ARBA00041916"/>
    </source>
</evidence>
<evidence type="ECO:0000256" key="28">
    <source>
        <dbReference type="ARBA" id="ARBA00041859"/>
    </source>
</evidence>
<feature type="transmembrane region" description="Helical" evidence="33">
    <location>
        <begin position="692"/>
        <end position="716"/>
    </location>
</feature>
<evidence type="ECO:0000256" key="14">
    <source>
        <dbReference type="ARBA" id="ARBA00023201"/>
    </source>
</evidence>
<feature type="transmembrane region" description="Helical" evidence="33">
    <location>
        <begin position="899"/>
        <end position="921"/>
    </location>
</feature>
<feature type="transmembrane region" description="Helical" evidence="33">
    <location>
        <begin position="267"/>
        <end position="288"/>
    </location>
</feature>
<feature type="transmembrane region" description="Helical" evidence="33">
    <location>
        <begin position="1007"/>
        <end position="1031"/>
    </location>
</feature>
<evidence type="ECO:0000256" key="19">
    <source>
        <dbReference type="ARBA" id="ARBA00036104"/>
    </source>
</evidence>
<evidence type="ECO:0000256" key="1">
    <source>
        <dbReference type="ARBA" id="ARBA00004651"/>
    </source>
</evidence>
<comment type="catalytic activity">
    <reaction evidence="25">
        <text>L-serine(in) + Na(+)(in) = L-serine(out) + Na(+)(out)</text>
        <dbReference type="Rhea" id="RHEA:29575"/>
        <dbReference type="ChEBI" id="CHEBI:29101"/>
        <dbReference type="ChEBI" id="CHEBI:33384"/>
    </reaction>
    <physiologicalReaction direction="right-to-left" evidence="25">
        <dbReference type="Rhea" id="RHEA:29577"/>
    </physiologicalReaction>
</comment>
<keyword evidence="14" id="KW-0739">Sodium transport</keyword>
<dbReference type="AlphaFoldDB" id="A0A835NNE3"/>
<evidence type="ECO:0000256" key="33">
    <source>
        <dbReference type="SAM" id="Phobius"/>
    </source>
</evidence>
<comment type="catalytic activity">
    <reaction evidence="24">
        <text>glycine(in) + Na(+)(in) = glycine(out) + Na(+)(out)</text>
        <dbReference type="Rhea" id="RHEA:68228"/>
        <dbReference type="ChEBI" id="CHEBI:29101"/>
        <dbReference type="ChEBI" id="CHEBI:57305"/>
    </reaction>
    <physiologicalReaction direction="right-to-left" evidence="24">
        <dbReference type="Rhea" id="RHEA:68230"/>
    </physiologicalReaction>
</comment>
<evidence type="ECO:0000256" key="32">
    <source>
        <dbReference type="SAM" id="MobiDB-lite"/>
    </source>
</evidence>
<keyword evidence="9" id="KW-0915">Sodium</keyword>
<evidence type="ECO:0000256" key="11">
    <source>
        <dbReference type="ARBA" id="ARBA00023136"/>
    </source>
</evidence>
<protein>
    <recommendedName>
        <fullName evidence="26">Sodium-coupled neutral amino acid symporter 2</fullName>
    </recommendedName>
    <alternativeName>
        <fullName evidence="30">Amino acid transporter A2</fullName>
    </alternativeName>
    <alternativeName>
        <fullName evidence="31">Solute carrier family 38 member 2</fullName>
    </alternativeName>
    <alternativeName>
        <fullName evidence="28">System A amino acid transporter 2</fullName>
    </alternativeName>
    <alternativeName>
        <fullName evidence="29">System A transporter 1</fullName>
    </alternativeName>
    <alternativeName>
        <fullName evidence="27">System N amino acid transporter 2</fullName>
    </alternativeName>
</protein>
<proteinExistence type="inferred from homology"/>
<evidence type="ECO:0000259" key="34">
    <source>
        <dbReference type="Pfam" id="PF01490"/>
    </source>
</evidence>
<evidence type="ECO:0000313" key="36">
    <source>
        <dbReference type="EMBL" id="KAI1239317.1"/>
    </source>
</evidence>
<evidence type="ECO:0000256" key="8">
    <source>
        <dbReference type="ARBA" id="ARBA00022989"/>
    </source>
</evidence>
<evidence type="ECO:0000256" key="5">
    <source>
        <dbReference type="ARBA" id="ARBA00022692"/>
    </source>
</evidence>
<comment type="catalytic activity">
    <reaction evidence="17">
        <text>L-glutamine(in) + Na(+)(in) = L-glutamine(out) + Na(+)(out)</text>
        <dbReference type="Rhea" id="RHEA:68236"/>
        <dbReference type="ChEBI" id="CHEBI:29101"/>
        <dbReference type="ChEBI" id="CHEBI:58359"/>
    </reaction>
    <physiologicalReaction direction="right-to-left" evidence="17">
        <dbReference type="Rhea" id="RHEA:68238"/>
    </physiologicalReaction>
</comment>
<dbReference type="InterPro" id="IPR013057">
    <property type="entry name" value="AA_transpt_TM"/>
</dbReference>
<evidence type="ECO:0000256" key="6">
    <source>
        <dbReference type="ARBA" id="ARBA00022847"/>
    </source>
</evidence>
<dbReference type="EMBL" id="JADDUC010000100">
    <property type="protein sequence ID" value="KAG0118827.1"/>
    <property type="molecule type" value="Genomic_DNA"/>
</dbReference>
<keyword evidence="8 33" id="KW-1133">Transmembrane helix</keyword>
<feature type="domain" description="Amino acid transporter transmembrane" evidence="34">
    <location>
        <begin position="120"/>
        <end position="535"/>
    </location>
</feature>
<comment type="catalytic activity">
    <reaction evidence="18">
        <text>L-asparagine(in) + Na(+)(in) = L-asparagine(out) + Na(+)(out)</text>
        <dbReference type="Rhea" id="RHEA:71383"/>
        <dbReference type="ChEBI" id="CHEBI:29101"/>
        <dbReference type="ChEBI" id="CHEBI:58048"/>
    </reaction>
    <physiologicalReaction direction="right-to-left" evidence="18">
        <dbReference type="Rhea" id="RHEA:71385"/>
    </physiologicalReaction>
</comment>
<evidence type="ECO:0000256" key="17">
    <source>
        <dbReference type="ARBA" id="ARBA00035969"/>
    </source>
</evidence>
<feature type="transmembrane region" description="Helical" evidence="33">
    <location>
        <begin position="808"/>
        <end position="827"/>
    </location>
</feature>
<comment type="caution">
    <text evidence="35">The sequence shown here is derived from an EMBL/GenBank/DDBJ whole genome shotgun (WGS) entry which is preliminary data.</text>
</comment>
<keyword evidence="37" id="KW-1185">Reference proteome</keyword>
<reference evidence="35" key="1">
    <citation type="submission" date="2020-10" db="EMBL/GenBank/DDBJ databases">
        <title>Feather gene expression reveals the developmental basis of iridescence in African starlings.</title>
        <authorList>
            <person name="Rubenstein D.R."/>
        </authorList>
    </citation>
    <scope>NUCLEOTIDE SEQUENCE</scope>
    <source>
        <strain evidence="35">SS15</strain>
        <tissue evidence="35">Liver</tissue>
    </source>
</reference>
<evidence type="ECO:0000256" key="15">
    <source>
        <dbReference type="ARBA" id="ARBA00035810"/>
    </source>
</evidence>
<evidence type="ECO:0000256" key="10">
    <source>
        <dbReference type="ARBA" id="ARBA00023065"/>
    </source>
</evidence>
<evidence type="ECO:0000256" key="20">
    <source>
        <dbReference type="ARBA" id="ARBA00036115"/>
    </source>
</evidence>
<dbReference type="GO" id="GO:0005886">
    <property type="term" value="C:plasma membrane"/>
    <property type="evidence" value="ECO:0007669"/>
    <property type="project" value="UniProtKB-SubCell"/>
</dbReference>
<feature type="transmembrane region" description="Helical" evidence="33">
    <location>
        <begin position="127"/>
        <end position="145"/>
    </location>
</feature>
<sequence length="1077" mass="119671">MTRPHSCLKSGGAPRGPSDRERRWRDIDARRVPPARTKERPSPDPRPASMSSAEMGKFNISPDEDSSSYSSNSNDFSYPYPTKPAAMKSHYADIDPENQNFLLDSNLGKKKYETQYHPGTTSFGMSVFNLSNAIVGSGILGLSFAMANTGIALFVILLLFVSIFSLYSVHLLLKTANEGGSLLYEQLGMKAFGMAGKLAASGSITMQNIGAMSSYLFIVKYELPLVIKTFMNIEETTGEWYLNGDYLVLLVSVILILPLSLLKNLGYLGYTSGFSLLCMVFFLIVVIWKMFQIPCPMDSVIMNMTLLNTTVAPLVDENITSDDMCKPKYFIFNSQTVYAVPILTFSFVCHPAILPIYEELKGRSRKRMMNVSYVSFFAMFLMYLLAALFGYLTFYGKVEPELLHTYSAYLGADVLLLIVRLAVLMAVTLTVPVVIFPIRSSITQLLWAGKEFSWWRHCSITVALLAFTNVLVIFVPTIRDIFGFIGASAAAMLIFILPSAFYIKLVKKEPMKSVQKIGASFFFLSGILVMTGCMTLIILDWTQNPDPGGKGGSLLRGSPQLLGKVADTVAAVYPQDTNQTLNDLDRHSSSPSMHFKAGLELTELQNMTVPEDDNISNDSNDFTEVENGQINSKFISDRESRRSLTNSHLEKKKCDEYIPGTTSLGMSVFNLSNAIMGSGILGLAFALANTGILLFLLLLVSVTLLSIYSIHLLLVCSKETGCMVYEKLGEQIFGTPGRMIVFGSTSLQNVGAMLSYLFIVKNELPSAIKFLMGKEETFLEWYVDGRILVVTVTFCIILPLCLLKNLGYLGYTSGFSLSCMVFFLVIYKKFQIPCDGQGLNATLSILSNSSEHTCKPKYVIFNSKTVYALPTIAFAFVCHPSVLPIYSELKDRSQKKMQLVSNISFFAMFLMYFMTAIFGYLTFYENVQSDLLHKYQSKDDILILTVRLAVIVAVILTVPVLFFTVRSSLFEMARKTKFDLCRHVLVTFVLLVIINLLVIFIPSMKDIFGVVGVTSANMLIFILPSSLYLKITQEDGSKLTQRIWASLFLALGVLFSLVSIPLVIYDWVQSGGSGEGH</sequence>
<keyword evidence="4" id="KW-1003">Cell membrane</keyword>
<dbReference type="EMBL" id="JADDUC020000005">
    <property type="protein sequence ID" value="KAI1239317.1"/>
    <property type="molecule type" value="Genomic_DNA"/>
</dbReference>
<feature type="transmembrane region" description="Helical" evidence="33">
    <location>
        <begin position="779"/>
        <end position="801"/>
    </location>
</feature>
<feature type="transmembrane region" description="Helical" evidence="33">
    <location>
        <begin position="369"/>
        <end position="394"/>
    </location>
</feature>